<keyword evidence="5" id="KW-1185">Reference proteome</keyword>
<evidence type="ECO:0000256" key="2">
    <source>
        <dbReference type="SAM" id="Phobius"/>
    </source>
</evidence>
<sequence>MDNPMASEQPIQGNLQAPHDDPSARIWSIYLNNAEKDTERLAERWKGDMDAILIFVRDVLFPLPSIIEIRAQAGLFSASVTAFIIESYRDLVPDDSNTSVLLLAHIYRQISNDTTLSGVLPPLKQILDPSAFVAPTTALTCNILWFLSLSLSLTAALSATLVQQWTRNYLQGTVGRDLPHQRARISAYLYEGVGRFHMPGIVTTIPLLLHLSLLLFFAGLVEFLRPVNPVISYLIFGLLLSFTTLYILITFLPIFFFDCPYETPLTSMWWTIFRSMGLIRRRNSQGGFTPIPTNYSLAKVREFEATDISYDRDDRDFRAMCWTLEYSLDDSTLEMFAAVIPDVVAGLDYSAKSLCRKLLDLDDPVMRLGFRLTRLLGTCAPGNLDPAVAKRRSVSVLSAIWSLTMMAIPSSTTHEMIDSLLVPRDALNFDERTLRSIENVQRFVPDVHPHCLSAATAIARSCLDVFNDHALVLETHLSNYSRTGDLPDGLHKFAQKTRRNIMHQRNPARMLEYICKEAWNAEQNLMEQKAPSMLSSSSSLYTSLASLLRHIQDVVMIVLREEEPESPYIEDILHHLHCVQKFIRCAGFLLILEFIDYSLKSPSLPYETFNTTRRLYLRLNPENSDASLRGFPVHCQARLVCYLEDALDMDHTGSKSSRLPDGFIPMVLGLLRGVTDPKCVLKAESIISAYIKVGSSLANVEAAGGALATLTSLALPDETCPKILDIYSEHMYANTKLASTTSVDTSITLELNQLKASTPYD</sequence>
<name>A0A8H5MG73_9AGAR</name>
<evidence type="ECO:0000313" key="4">
    <source>
        <dbReference type="EMBL" id="KAF5392571.1"/>
    </source>
</evidence>
<dbReference type="AlphaFoldDB" id="A0A8H5MG73"/>
<feature type="transmembrane region" description="Helical" evidence="2">
    <location>
        <begin position="196"/>
        <end position="221"/>
    </location>
</feature>
<organism evidence="4 5">
    <name type="scientific">Collybiopsis confluens</name>
    <dbReference type="NCBI Taxonomy" id="2823264"/>
    <lineage>
        <taxon>Eukaryota</taxon>
        <taxon>Fungi</taxon>
        <taxon>Dikarya</taxon>
        <taxon>Basidiomycota</taxon>
        <taxon>Agaricomycotina</taxon>
        <taxon>Agaricomycetes</taxon>
        <taxon>Agaricomycetidae</taxon>
        <taxon>Agaricales</taxon>
        <taxon>Marasmiineae</taxon>
        <taxon>Omphalotaceae</taxon>
        <taxon>Collybiopsis</taxon>
    </lineage>
</organism>
<protein>
    <recommendedName>
        <fullName evidence="3">DUF6535 domain-containing protein</fullName>
    </recommendedName>
</protein>
<evidence type="ECO:0000313" key="5">
    <source>
        <dbReference type="Proteomes" id="UP000518752"/>
    </source>
</evidence>
<dbReference type="EMBL" id="JAACJN010000005">
    <property type="protein sequence ID" value="KAF5392571.1"/>
    <property type="molecule type" value="Genomic_DNA"/>
</dbReference>
<feature type="domain" description="DUF6535" evidence="3">
    <location>
        <begin position="27"/>
        <end position="224"/>
    </location>
</feature>
<dbReference type="Pfam" id="PF20153">
    <property type="entry name" value="DUF6535"/>
    <property type="match status" value="1"/>
</dbReference>
<keyword evidence="2" id="KW-0812">Transmembrane</keyword>
<accession>A0A8H5MG73</accession>
<dbReference type="OrthoDB" id="2995154at2759"/>
<keyword evidence="2" id="KW-1133">Transmembrane helix</keyword>
<dbReference type="Proteomes" id="UP000518752">
    <property type="component" value="Unassembled WGS sequence"/>
</dbReference>
<feature type="transmembrane region" description="Helical" evidence="2">
    <location>
        <begin position="143"/>
        <end position="162"/>
    </location>
</feature>
<dbReference type="InterPro" id="IPR045338">
    <property type="entry name" value="DUF6535"/>
</dbReference>
<comment type="caution">
    <text evidence="4">The sequence shown here is derived from an EMBL/GenBank/DDBJ whole genome shotgun (WGS) entry which is preliminary data.</text>
</comment>
<gene>
    <name evidence="4" type="ORF">D9757_002259</name>
</gene>
<evidence type="ECO:0000256" key="1">
    <source>
        <dbReference type="SAM" id="MobiDB-lite"/>
    </source>
</evidence>
<keyword evidence="2" id="KW-0472">Membrane</keyword>
<proteinExistence type="predicted"/>
<reference evidence="4 5" key="1">
    <citation type="journal article" date="2020" name="ISME J.">
        <title>Uncovering the hidden diversity of litter-decomposition mechanisms in mushroom-forming fungi.</title>
        <authorList>
            <person name="Floudas D."/>
            <person name="Bentzer J."/>
            <person name="Ahren D."/>
            <person name="Johansson T."/>
            <person name="Persson P."/>
            <person name="Tunlid A."/>
        </authorList>
    </citation>
    <scope>NUCLEOTIDE SEQUENCE [LARGE SCALE GENOMIC DNA]</scope>
    <source>
        <strain evidence="4 5">CBS 406.79</strain>
    </source>
</reference>
<feature type="transmembrane region" description="Helical" evidence="2">
    <location>
        <begin position="233"/>
        <end position="257"/>
    </location>
</feature>
<feature type="region of interest" description="Disordered" evidence="1">
    <location>
        <begin position="1"/>
        <end position="20"/>
    </location>
</feature>
<evidence type="ECO:0000259" key="3">
    <source>
        <dbReference type="Pfam" id="PF20153"/>
    </source>
</evidence>